<reference evidence="2" key="1">
    <citation type="submission" date="2023-06" db="EMBL/GenBank/DDBJ databases">
        <title>Genome-scale phylogeny and comparative genomics of the fungal order Sordariales.</title>
        <authorList>
            <consortium name="Lawrence Berkeley National Laboratory"/>
            <person name="Hensen N."/>
            <person name="Bonometti L."/>
            <person name="Westerberg I."/>
            <person name="Brannstrom I.O."/>
            <person name="Guillou S."/>
            <person name="Cros-Aarteil S."/>
            <person name="Calhoun S."/>
            <person name="Haridas S."/>
            <person name="Kuo A."/>
            <person name="Mondo S."/>
            <person name="Pangilinan J."/>
            <person name="Riley R."/>
            <person name="Labutti K."/>
            <person name="Andreopoulos B."/>
            <person name="Lipzen A."/>
            <person name="Chen C."/>
            <person name="Yanf M."/>
            <person name="Daum C."/>
            <person name="Ng V."/>
            <person name="Clum A."/>
            <person name="Steindorff A."/>
            <person name="Ohm R."/>
            <person name="Martin F."/>
            <person name="Silar P."/>
            <person name="Natvig D."/>
            <person name="Lalanne C."/>
            <person name="Gautier V."/>
            <person name="Ament-Velasquez S.L."/>
            <person name="Kruys A."/>
            <person name="Hutchinson M.I."/>
            <person name="Powell A.J."/>
            <person name="Barry K."/>
            <person name="Miller A.N."/>
            <person name="Grigoriev I.V."/>
            <person name="Debuchy R."/>
            <person name="Gladieux P."/>
            <person name="Thoren M.H."/>
            <person name="Johannesson H."/>
        </authorList>
    </citation>
    <scope>NUCLEOTIDE SEQUENCE</scope>
    <source>
        <strain evidence="2">PSN4</strain>
    </source>
</reference>
<gene>
    <name evidence="2" type="ORF">QBC47DRAFT_21459</name>
</gene>
<organism evidence="2 3">
    <name type="scientific">Echria macrotheca</name>
    <dbReference type="NCBI Taxonomy" id="438768"/>
    <lineage>
        <taxon>Eukaryota</taxon>
        <taxon>Fungi</taxon>
        <taxon>Dikarya</taxon>
        <taxon>Ascomycota</taxon>
        <taxon>Pezizomycotina</taxon>
        <taxon>Sordariomycetes</taxon>
        <taxon>Sordariomycetidae</taxon>
        <taxon>Sordariales</taxon>
        <taxon>Schizotheciaceae</taxon>
        <taxon>Echria</taxon>
    </lineage>
</organism>
<dbReference type="EMBL" id="MU839827">
    <property type="protein sequence ID" value="KAK1761093.1"/>
    <property type="molecule type" value="Genomic_DNA"/>
</dbReference>
<feature type="region of interest" description="Disordered" evidence="1">
    <location>
        <begin position="339"/>
        <end position="538"/>
    </location>
</feature>
<sequence length="596" mass="66712">MSRRIECRSEGCSGEVVFKTVDGVFVDPDRRPNSMRVPPERASPNGYHRGSTGSTQMMSPYCKQHTCSHFIREEGCNNKKPPHDSVCAVHARCPIQDCNQARAQYLDPKYDYVPGIVPRYTRYDLCFDHKCTVRQCQRARASSRSNYCQMHGCHAEGCLNMSQEQRNCCPEHECNEDGCRTIVEGEYPYCVIHIKCEIDGCNHARHLVPKTKEYLDFCIEHATCEFNRCREIKADRSPFCANHTCRERDCERSCFTKPYCDNHVCAEAKCEYPKLWLAKHKTWARFCPMHTCRDPDCEEFVISVSLYCAEHGCSQENCLHEAMAENLCISHFKEEYMARGGRDRRARDTTSARDRVYERPFYSHSNHHRKSQHDADSETGSETVTDTDSDNEPDYADNAADDMSKAHQPPPRPLFTDSNLSKNSRASKASKNSKNSKSDDATTQVGPSPGSGPVRREWTRAASFPNGNGGGETNNNHNVPPGVTRHNSTAHPPTQQQQQQQQTRKKDMNNNNTSNKQRQHWATEGPSPRASSASTSRMMDDADSLLAENGEDAFSGFGGTEGGSSIHPLHPVTSHTSSNGKSGGGGGGKRVSAMMG</sequence>
<feature type="region of interest" description="Disordered" evidence="1">
    <location>
        <begin position="550"/>
        <end position="596"/>
    </location>
</feature>
<evidence type="ECO:0000313" key="2">
    <source>
        <dbReference type="EMBL" id="KAK1761093.1"/>
    </source>
</evidence>
<feature type="compositionally biased region" description="Polar residues" evidence="1">
    <location>
        <begin position="485"/>
        <end position="494"/>
    </location>
</feature>
<accession>A0AAJ0BMM7</accession>
<proteinExistence type="predicted"/>
<evidence type="ECO:0000256" key="1">
    <source>
        <dbReference type="SAM" id="MobiDB-lite"/>
    </source>
</evidence>
<feature type="region of interest" description="Disordered" evidence="1">
    <location>
        <begin position="29"/>
        <end position="51"/>
    </location>
</feature>
<dbReference type="AlphaFoldDB" id="A0AAJ0BMM7"/>
<feature type="compositionally biased region" description="Basic and acidic residues" evidence="1">
    <location>
        <begin position="339"/>
        <end position="358"/>
    </location>
</feature>
<comment type="caution">
    <text evidence="2">The sequence shown here is derived from an EMBL/GenBank/DDBJ whole genome shotgun (WGS) entry which is preliminary data.</text>
</comment>
<name>A0AAJ0BMM7_9PEZI</name>
<protein>
    <submittedName>
        <fullName evidence="2">Uncharacterized protein</fullName>
    </submittedName>
</protein>
<dbReference type="Proteomes" id="UP001239445">
    <property type="component" value="Unassembled WGS sequence"/>
</dbReference>
<keyword evidence="3" id="KW-1185">Reference proteome</keyword>
<feature type="compositionally biased region" description="Acidic residues" evidence="1">
    <location>
        <begin position="385"/>
        <end position="395"/>
    </location>
</feature>
<feature type="compositionally biased region" description="Low complexity" evidence="1">
    <location>
        <begin position="526"/>
        <end position="537"/>
    </location>
</feature>
<feature type="compositionally biased region" description="Low complexity" evidence="1">
    <location>
        <begin position="418"/>
        <end position="435"/>
    </location>
</feature>
<evidence type="ECO:0000313" key="3">
    <source>
        <dbReference type="Proteomes" id="UP001239445"/>
    </source>
</evidence>